<dbReference type="KEGG" id="cact:HZ995_12875"/>
<gene>
    <name evidence="1" type="ORF">HZ995_12875</name>
</gene>
<dbReference type="EMBL" id="CP060010">
    <property type="protein sequence ID" value="QTN35366.1"/>
    <property type="molecule type" value="Genomic_DNA"/>
</dbReference>
<evidence type="ECO:0000313" key="2">
    <source>
        <dbReference type="Proteomes" id="UP000665026"/>
    </source>
</evidence>
<protein>
    <submittedName>
        <fullName evidence="1">DUF3445 domain-containing protein</fullName>
    </submittedName>
</protein>
<dbReference type="AlphaFoldDB" id="A0A975I7Z5"/>
<dbReference type="RefSeq" id="WP_209356057.1">
    <property type="nucleotide sequence ID" value="NZ_CP060010.1"/>
</dbReference>
<accession>A0A975I7Z5</accession>
<reference evidence="1" key="1">
    <citation type="submission" date="2020-07" db="EMBL/GenBank/DDBJ databases">
        <title>Genome sequences of bacteria associated with the marine, planktonic diatom Thalassiosira profunda strain ECT2AJA-044.</title>
        <authorList>
            <person name="Gargas C.B."/>
            <person name="Roberts W.R."/>
            <person name="Alverson A.J."/>
        </authorList>
    </citation>
    <scope>NUCLEOTIDE SEQUENCE</scope>
    <source>
        <strain evidence="1">ECT2AJA-044</strain>
    </source>
</reference>
<dbReference type="Pfam" id="PF11927">
    <property type="entry name" value="HODM_asu-like"/>
    <property type="match status" value="1"/>
</dbReference>
<name>A0A975I7Z5_9RHOB</name>
<evidence type="ECO:0000313" key="1">
    <source>
        <dbReference type="EMBL" id="QTN35366.1"/>
    </source>
</evidence>
<dbReference type="InterPro" id="IPR021848">
    <property type="entry name" value="HODM_asu-like"/>
</dbReference>
<proteinExistence type="predicted"/>
<organism evidence="1 2">
    <name type="scientific">Cognatishimia activa</name>
    <dbReference type="NCBI Taxonomy" id="1715691"/>
    <lineage>
        <taxon>Bacteria</taxon>
        <taxon>Pseudomonadati</taxon>
        <taxon>Pseudomonadota</taxon>
        <taxon>Alphaproteobacteria</taxon>
        <taxon>Rhodobacterales</taxon>
        <taxon>Paracoccaceae</taxon>
        <taxon>Cognatishimia</taxon>
    </lineage>
</organism>
<sequence>MSVILQDEIPYDVTVEKPLPGVAPLGESSWLHLDEAYVAQLARKAELLAERRAEVVALDAGAVPAAQELLRMVVRELIEKHGFSGSSDSVARPDGRAVALNYKDPLGTLAQLVQEDFCILQKQGNEHVLTGALLCFPASWTLAEKFMKPLVRIHKPVRSYDANIAKRVQRLFDGVRVGRPVWRFNALHYADAELFHPRTEDAPREDDYEERRYLRSERQVIMRLPETQAVVFAIHTYIVEA</sequence>
<dbReference type="Proteomes" id="UP000665026">
    <property type="component" value="Chromosome"/>
</dbReference>